<gene>
    <name evidence="2" type="ORF">NIES37_53730</name>
</gene>
<dbReference type="RefSeq" id="WP_096580914.1">
    <property type="nucleotide sequence ID" value="NZ_CAWNJS010000001.1"/>
</dbReference>
<evidence type="ECO:0000313" key="2">
    <source>
        <dbReference type="EMBL" id="BAZ01374.1"/>
    </source>
</evidence>
<organism evidence="2 3">
    <name type="scientific">Tolypothrix tenuis PCC 7101</name>
    <dbReference type="NCBI Taxonomy" id="231146"/>
    <lineage>
        <taxon>Bacteria</taxon>
        <taxon>Bacillati</taxon>
        <taxon>Cyanobacteriota</taxon>
        <taxon>Cyanophyceae</taxon>
        <taxon>Nostocales</taxon>
        <taxon>Tolypothrichaceae</taxon>
        <taxon>Tolypothrix</taxon>
    </lineage>
</organism>
<dbReference type="KEGG" id="ttq:NIES37_53730"/>
<keyword evidence="1" id="KW-0472">Membrane</keyword>
<sequence length="113" mass="13199">MVILVVVINTLISLILLCVAWRVWQLKQEIGKIADRFTHYERCSHAVLYTAPEKISAAQQNIYHLRQGNQRLEEQIQQVRQIVSLLFLGRQVWRRSFPRLGSTNGKKTITKLE</sequence>
<keyword evidence="1" id="KW-1133">Transmembrane helix</keyword>
<proteinExistence type="predicted"/>
<evidence type="ECO:0000256" key="1">
    <source>
        <dbReference type="SAM" id="Phobius"/>
    </source>
</evidence>
<keyword evidence="1" id="KW-0812">Transmembrane</keyword>
<protein>
    <submittedName>
        <fullName evidence="2">Uncharacterized protein</fullName>
    </submittedName>
</protein>
<feature type="transmembrane region" description="Helical" evidence="1">
    <location>
        <begin position="6"/>
        <end position="24"/>
    </location>
</feature>
<accession>A0A1Z4N6P1</accession>
<reference evidence="2 3" key="1">
    <citation type="submission" date="2017-06" db="EMBL/GenBank/DDBJ databases">
        <title>Genome sequencing of cyanobaciteial culture collection at National Institute for Environmental Studies (NIES).</title>
        <authorList>
            <person name="Hirose Y."/>
            <person name="Shimura Y."/>
            <person name="Fujisawa T."/>
            <person name="Nakamura Y."/>
            <person name="Kawachi M."/>
        </authorList>
    </citation>
    <scope>NUCLEOTIDE SEQUENCE [LARGE SCALE GENOMIC DNA]</scope>
    <source>
        <strain evidence="2 3">NIES-37</strain>
    </source>
</reference>
<evidence type="ECO:0000313" key="3">
    <source>
        <dbReference type="Proteomes" id="UP000218785"/>
    </source>
</evidence>
<name>A0A1Z4N6P1_9CYAN</name>
<dbReference type="AlphaFoldDB" id="A0A1Z4N6P1"/>
<dbReference type="Proteomes" id="UP000218785">
    <property type="component" value="Chromosome"/>
</dbReference>
<dbReference type="EMBL" id="AP018248">
    <property type="protein sequence ID" value="BAZ01374.1"/>
    <property type="molecule type" value="Genomic_DNA"/>
</dbReference>
<keyword evidence="3" id="KW-1185">Reference proteome</keyword>